<dbReference type="GO" id="GO:0016787">
    <property type="term" value="F:hydrolase activity"/>
    <property type="evidence" value="ECO:0007669"/>
    <property type="project" value="TreeGrafter"/>
</dbReference>
<evidence type="ECO:0000256" key="6">
    <source>
        <dbReference type="SAM" id="Phobius"/>
    </source>
</evidence>
<feature type="transmembrane region" description="Helical" evidence="6">
    <location>
        <begin position="103"/>
        <end position="124"/>
    </location>
</feature>
<sequence>MRGSGRERAVRDGAPMRAAPARALSAASAGFLAISGAHLGTQLLGLKGLADLTQVLLMPLLAAALVLATASPRPRLVRLMLLGLGFSWLGDSVPRLLAGEAGFLAMLGGFLIAQCLYAAAFWPFRDRSLLRRPGLALIYLAVAGVIVVLCAPAAGTLLPAVAVYAAVIALMAVLATGLGALAGIGAAVFVLSDALIALNSFGVLTLPGHGFWVMLTYLAAQTMLVLAVCRQVRARGEELPLRG</sequence>
<feature type="transmembrane region" description="Helical" evidence="6">
    <location>
        <begin position="161"/>
        <end position="181"/>
    </location>
</feature>
<dbReference type="PANTHER" id="PTHR31885">
    <property type="entry name" value="GH04784P"/>
    <property type="match status" value="1"/>
</dbReference>
<dbReference type="EMBL" id="DYUE01000226">
    <property type="protein sequence ID" value="HJG92012.1"/>
    <property type="molecule type" value="Genomic_DNA"/>
</dbReference>
<dbReference type="AlphaFoldDB" id="A0A921MXK0"/>
<accession>A0A921MXK0</accession>
<feature type="transmembrane region" description="Helical" evidence="6">
    <location>
        <begin position="52"/>
        <end position="70"/>
    </location>
</feature>
<proteinExistence type="inferred from homology"/>
<evidence type="ECO:0000256" key="1">
    <source>
        <dbReference type="ARBA" id="ARBA00004141"/>
    </source>
</evidence>
<dbReference type="PANTHER" id="PTHR31885:SF6">
    <property type="entry name" value="GH04784P"/>
    <property type="match status" value="1"/>
</dbReference>
<name>A0A921MXK0_9MICO</name>
<evidence type="ECO:0000313" key="7">
    <source>
        <dbReference type="EMBL" id="HJG92012.1"/>
    </source>
</evidence>
<evidence type="ECO:0000313" key="8">
    <source>
        <dbReference type="Proteomes" id="UP000742460"/>
    </source>
</evidence>
<keyword evidence="3 6" id="KW-0812">Transmembrane</keyword>
<protein>
    <submittedName>
        <fullName evidence="7">Lysoplasmalogenase</fullName>
    </submittedName>
</protein>
<gene>
    <name evidence="7" type="ORF">K8V81_09855</name>
</gene>
<keyword evidence="5 6" id="KW-0472">Membrane</keyword>
<feature type="transmembrane region" description="Helical" evidence="6">
    <location>
        <begin position="136"/>
        <end position="155"/>
    </location>
</feature>
<evidence type="ECO:0000256" key="3">
    <source>
        <dbReference type="ARBA" id="ARBA00022692"/>
    </source>
</evidence>
<keyword evidence="4 6" id="KW-1133">Transmembrane helix</keyword>
<reference evidence="7" key="2">
    <citation type="submission" date="2021-09" db="EMBL/GenBank/DDBJ databases">
        <authorList>
            <person name="Gilroy R."/>
        </authorList>
    </citation>
    <scope>NUCLEOTIDE SEQUENCE</scope>
    <source>
        <strain evidence="7">ChiGjej5B5-22894</strain>
    </source>
</reference>
<feature type="transmembrane region" description="Helical" evidence="6">
    <location>
        <begin position="77"/>
        <end position="97"/>
    </location>
</feature>
<comment type="subcellular location">
    <subcellularLocation>
        <location evidence="1">Membrane</location>
        <topology evidence="1">Multi-pass membrane protein</topology>
    </subcellularLocation>
</comment>
<evidence type="ECO:0000256" key="5">
    <source>
        <dbReference type="ARBA" id="ARBA00023136"/>
    </source>
</evidence>
<dbReference type="GO" id="GO:0016020">
    <property type="term" value="C:membrane"/>
    <property type="evidence" value="ECO:0007669"/>
    <property type="project" value="UniProtKB-SubCell"/>
</dbReference>
<dbReference type="Pfam" id="PF07947">
    <property type="entry name" value="YhhN"/>
    <property type="match status" value="1"/>
</dbReference>
<evidence type="ECO:0000256" key="2">
    <source>
        <dbReference type="ARBA" id="ARBA00007375"/>
    </source>
</evidence>
<organism evidence="7 8">
    <name type="scientific">Brachybacterium massiliense</name>
    <dbReference type="NCBI Taxonomy" id="1755098"/>
    <lineage>
        <taxon>Bacteria</taxon>
        <taxon>Bacillati</taxon>
        <taxon>Actinomycetota</taxon>
        <taxon>Actinomycetes</taxon>
        <taxon>Micrococcales</taxon>
        <taxon>Dermabacteraceae</taxon>
        <taxon>Brachybacterium</taxon>
    </lineage>
</organism>
<dbReference type="Proteomes" id="UP000742460">
    <property type="component" value="Unassembled WGS sequence"/>
</dbReference>
<dbReference type="InterPro" id="IPR012506">
    <property type="entry name" value="TMEM86B-like"/>
</dbReference>
<comment type="similarity">
    <text evidence="2">Belongs to the TMEM86 family.</text>
</comment>
<comment type="caution">
    <text evidence="7">The sequence shown here is derived from an EMBL/GenBank/DDBJ whole genome shotgun (WGS) entry which is preliminary data.</text>
</comment>
<reference evidence="7" key="1">
    <citation type="journal article" date="2021" name="PeerJ">
        <title>Extensive microbial diversity within the chicken gut microbiome revealed by metagenomics and culture.</title>
        <authorList>
            <person name="Gilroy R."/>
            <person name="Ravi A."/>
            <person name="Getino M."/>
            <person name="Pursley I."/>
            <person name="Horton D.L."/>
            <person name="Alikhan N.F."/>
            <person name="Baker D."/>
            <person name="Gharbi K."/>
            <person name="Hall N."/>
            <person name="Watson M."/>
            <person name="Adriaenssens E.M."/>
            <person name="Foster-Nyarko E."/>
            <person name="Jarju S."/>
            <person name="Secka A."/>
            <person name="Antonio M."/>
            <person name="Oren A."/>
            <person name="Chaudhuri R.R."/>
            <person name="La Ragione R."/>
            <person name="Hildebrand F."/>
            <person name="Pallen M.J."/>
        </authorList>
    </citation>
    <scope>NUCLEOTIDE SEQUENCE</scope>
    <source>
        <strain evidence="7">ChiGjej5B5-22894</strain>
    </source>
</reference>
<evidence type="ECO:0000256" key="4">
    <source>
        <dbReference type="ARBA" id="ARBA00022989"/>
    </source>
</evidence>
<feature type="transmembrane region" description="Helical" evidence="6">
    <location>
        <begin position="21"/>
        <end position="40"/>
    </location>
</feature>